<gene>
    <name evidence="1" type="ORF">N0V89_001185</name>
</gene>
<dbReference type="Proteomes" id="UP001140513">
    <property type="component" value="Unassembled WGS sequence"/>
</dbReference>
<comment type="caution">
    <text evidence="1">The sequence shown here is derived from an EMBL/GenBank/DDBJ whole genome shotgun (WGS) entry which is preliminary data.</text>
</comment>
<dbReference type="EMBL" id="JAPEUX010000001">
    <property type="protein sequence ID" value="KAJ4360619.1"/>
    <property type="molecule type" value="Genomic_DNA"/>
</dbReference>
<organism evidence="1 2">
    <name type="scientific">Didymosphaeria variabile</name>
    <dbReference type="NCBI Taxonomy" id="1932322"/>
    <lineage>
        <taxon>Eukaryota</taxon>
        <taxon>Fungi</taxon>
        <taxon>Dikarya</taxon>
        <taxon>Ascomycota</taxon>
        <taxon>Pezizomycotina</taxon>
        <taxon>Dothideomycetes</taxon>
        <taxon>Pleosporomycetidae</taxon>
        <taxon>Pleosporales</taxon>
        <taxon>Massarineae</taxon>
        <taxon>Didymosphaeriaceae</taxon>
        <taxon>Didymosphaeria</taxon>
    </lineage>
</organism>
<evidence type="ECO:0000313" key="2">
    <source>
        <dbReference type="Proteomes" id="UP001140513"/>
    </source>
</evidence>
<keyword evidence="2" id="KW-1185">Reference proteome</keyword>
<protein>
    <submittedName>
        <fullName evidence="1">Uncharacterized protein</fullName>
    </submittedName>
</protein>
<dbReference type="GeneID" id="80904715"/>
<dbReference type="RefSeq" id="XP_056076821.1">
    <property type="nucleotide sequence ID" value="XM_056209999.1"/>
</dbReference>
<proteinExistence type="predicted"/>
<dbReference type="AlphaFoldDB" id="A0A9W9CGE5"/>
<dbReference type="OrthoDB" id="3780845at2759"/>
<name>A0A9W9CGE5_9PLEO</name>
<reference evidence="1" key="1">
    <citation type="submission" date="2022-10" db="EMBL/GenBank/DDBJ databases">
        <title>Tapping the CABI collections for fungal endophytes: first genome assemblies for Collariella, Neodidymelliopsis, Ascochyta clinopodiicola, Didymella pomorum, Didymosphaeria variabile, Neocosmospora piperis and Neocucurbitaria cava.</title>
        <authorList>
            <person name="Hill R."/>
        </authorList>
    </citation>
    <scope>NUCLEOTIDE SEQUENCE</scope>
    <source>
        <strain evidence="1">IMI 356815</strain>
    </source>
</reference>
<evidence type="ECO:0000313" key="1">
    <source>
        <dbReference type="EMBL" id="KAJ4360619.1"/>
    </source>
</evidence>
<sequence>MARIGEPELAPPPALKPLLRPSLRSIGVPDVRDVLAVYLWWLNQQRFRALVESDLSSDIASSVRSVYGDNGEEHDTAFPSSEETAFDTRSTAFDLCGIGGQFD</sequence>
<accession>A0A9W9CGE5</accession>